<feature type="compositionally biased region" description="Basic and acidic residues" evidence="1">
    <location>
        <begin position="209"/>
        <end position="220"/>
    </location>
</feature>
<evidence type="ECO:0000256" key="1">
    <source>
        <dbReference type="SAM" id="MobiDB-lite"/>
    </source>
</evidence>
<reference evidence="2 3" key="1">
    <citation type="submission" date="2024-04" db="EMBL/GenBank/DDBJ databases">
        <title>Phyllosticta paracitricarpa is synonymous to the EU quarantine fungus P. citricarpa based on phylogenomic analyses.</title>
        <authorList>
            <consortium name="Lawrence Berkeley National Laboratory"/>
            <person name="Van Ingen-Buijs V.A."/>
            <person name="Van Westerhoven A.C."/>
            <person name="Haridas S."/>
            <person name="Skiadas P."/>
            <person name="Martin F."/>
            <person name="Groenewald J.Z."/>
            <person name="Crous P.W."/>
            <person name="Seidl M.F."/>
        </authorList>
    </citation>
    <scope>NUCLEOTIDE SEQUENCE [LARGE SCALE GENOMIC DNA]</scope>
    <source>
        <strain evidence="2 3">CBS 123371</strain>
    </source>
</reference>
<feature type="region of interest" description="Disordered" evidence="1">
    <location>
        <begin position="166"/>
        <end position="237"/>
    </location>
</feature>
<evidence type="ECO:0000313" key="2">
    <source>
        <dbReference type="EMBL" id="KAK7511519.1"/>
    </source>
</evidence>
<sequence length="334" mass="38439">MTKRSTLMQLKQGKFFFSTCPASKNNPTTRLRNAVNRRLSVTSSSTVVRRLLLLQARKARNDNAEHDDVDAVLNQEIFRAGASRGRHVSRTKLTLACLPACLPCRVLVSQILHYYYYYYHHCAIIDTVVYGRTNCRPEVSAACFRLLRVSPSMELNYVLGFAQRTQQKKRKKTMSSSTLSRHQQLRPSPSSGNPVCKRRKSGQNVLGEVGERERRIERGGRSTGSSRPHDSPHTHVECPPIVSVQQQQPSRYTHHIYAQQTVFFFCGWPKQQLNPFQTCARSERHSMAFIPRQRSALRNHDGSRQFEWLGFFFVHFICGDATRETKVNRWRGDP</sequence>
<organism evidence="2 3">
    <name type="scientific">Phyllosticta citriasiana</name>
    <dbReference type="NCBI Taxonomy" id="595635"/>
    <lineage>
        <taxon>Eukaryota</taxon>
        <taxon>Fungi</taxon>
        <taxon>Dikarya</taxon>
        <taxon>Ascomycota</taxon>
        <taxon>Pezizomycotina</taxon>
        <taxon>Dothideomycetes</taxon>
        <taxon>Dothideomycetes incertae sedis</taxon>
        <taxon>Botryosphaeriales</taxon>
        <taxon>Phyllostictaceae</taxon>
        <taxon>Phyllosticta</taxon>
    </lineage>
</organism>
<accession>A0ABR1KD99</accession>
<proteinExistence type="predicted"/>
<evidence type="ECO:0000313" key="3">
    <source>
        <dbReference type="Proteomes" id="UP001363622"/>
    </source>
</evidence>
<feature type="compositionally biased region" description="Basic and acidic residues" evidence="1">
    <location>
        <begin position="227"/>
        <end position="236"/>
    </location>
</feature>
<keyword evidence="3" id="KW-1185">Reference proteome</keyword>
<protein>
    <submittedName>
        <fullName evidence="2">Uncharacterized protein</fullName>
    </submittedName>
</protein>
<comment type="caution">
    <text evidence="2">The sequence shown here is derived from an EMBL/GenBank/DDBJ whole genome shotgun (WGS) entry which is preliminary data.</text>
</comment>
<dbReference type="EMBL" id="JBBPHU010000012">
    <property type="protein sequence ID" value="KAK7511519.1"/>
    <property type="molecule type" value="Genomic_DNA"/>
</dbReference>
<name>A0ABR1KD99_9PEZI</name>
<gene>
    <name evidence="2" type="ORF">IWZ03DRAFT_61725</name>
</gene>
<dbReference type="Proteomes" id="UP001363622">
    <property type="component" value="Unassembled WGS sequence"/>
</dbReference>